<evidence type="ECO:0000256" key="1">
    <source>
        <dbReference type="SAM" id="MobiDB-lite"/>
    </source>
</evidence>
<reference evidence="2 3" key="1">
    <citation type="journal article" date="2013" name="Curr. Biol.">
        <title>The Genome of the Foraminiferan Reticulomyxa filosa.</title>
        <authorList>
            <person name="Glockner G."/>
            <person name="Hulsmann N."/>
            <person name="Schleicher M."/>
            <person name="Noegel A.A."/>
            <person name="Eichinger L."/>
            <person name="Gallinger C."/>
            <person name="Pawlowski J."/>
            <person name="Sierra R."/>
            <person name="Euteneuer U."/>
            <person name="Pillet L."/>
            <person name="Moustafa A."/>
            <person name="Platzer M."/>
            <person name="Groth M."/>
            <person name="Szafranski K."/>
            <person name="Schliwa M."/>
        </authorList>
    </citation>
    <scope>NUCLEOTIDE SEQUENCE [LARGE SCALE GENOMIC DNA]</scope>
</reference>
<sequence>MLGLDKVMEKPDDIEIKLKTKEIVNIKAISDTRASIFATSDWIANKFSQLLTKNSLAFNGAHAGSLQEKLEQDPNNKNMIMFKEKFYVVPNLPHKFILSRSALRKLDEILDEQDLESSSESKNNDDQRNFNITCNDAK</sequence>
<evidence type="ECO:0000313" key="2">
    <source>
        <dbReference type="EMBL" id="ETO03570.1"/>
    </source>
</evidence>
<dbReference type="AlphaFoldDB" id="X6LS39"/>
<proteinExistence type="predicted"/>
<dbReference type="Proteomes" id="UP000023152">
    <property type="component" value="Unassembled WGS sequence"/>
</dbReference>
<gene>
    <name evidence="2" type="ORF">RFI_33832</name>
</gene>
<protein>
    <submittedName>
        <fullName evidence="2">Uncharacterized protein</fullName>
    </submittedName>
</protein>
<keyword evidence="3" id="KW-1185">Reference proteome</keyword>
<feature type="compositionally biased region" description="Polar residues" evidence="1">
    <location>
        <begin position="129"/>
        <end position="138"/>
    </location>
</feature>
<accession>X6LS39</accession>
<organism evidence="2 3">
    <name type="scientific">Reticulomyxa filosa</name>
    <dbReference type="NCBI Taxonomy" id="46433"/>
    <lineage>
        <taxon>Eukaryota</taxon>
        <taxon>Sar</taxon>
        <taxon>Rhizaria</taxon>
        <taxon>Retaria</taxon>
        <taxon>Foraminifera</taxon>
        <taxon>Monothalamids</taxon>
        <taxon>Reticulomyxidae</taxon>
        <taxon>Reticulomyxa</taxon>
    </lineage>
</organism>
<comment type="caution">
    <text evidence="2">The sequence shown here is derived from an EMBL/GenBank/DDBJ whole genome shotgun (WGS) entry which is preliminary data.</text>
</comment>
<dbReference type="EMBL" id="ASPP01032939">
    <property type="protein sequence ID" value="ETO03570.1"/>
    <property type="molecule type" value="Genomic_DNA"/>
</dbReference>
<name>X6LS39_RETFI</name>
<feature type="region of interest" description="Disordered" evidence="1">
    <location>
        <begin position="114"/>
        <end position="138"/>
    </location>
</feature>
<evidence type="ECO:0000313" key="3">
    <source>
        <dbReference type="Proteomes" id="UP000023152"/>
    </source>
</evidence>